<evidence type="ECO:0000256" key="14">
    <source>
        <dbReference type="SAM" id="Phobius"/>
    </source>
</evidence>
<evidence type="ECO:0000256" key="9">
    <source>
        <dbReference type="ARBA" id="ARBA00023004"/>
    </source>
</evidence>
<dbReference type="PANTHER" id="PTHR11351">
    <property type="entry name" value="ACYL-COA DESATURASE"/>
    <property type="match status" value="1"/>
</dbReference>
<evidence type="ECO:0000256" key="6">
    <source>
        <dbReference type="ARBA" id="ARBA00022832"/>
    </source>
</evidence>
<dbReference type="GO" id="GO:0016717">
    <property type="term" value="F:oxidoreductase activity, acting on paired donors, with oxidation of a pair of donors resulting in the reduction of molecular oxygen to two molecules of water"/>
    <property type="evidence" value="ECO:0007669"/>
    <property type="project" value="InterPro"/>
</dbReference>
<keyword evidence="17" id="KW-1185">Reference proteome</keyword>
<protein>
    <recommendedName>
        <fullName evidence="15">Fatty acid desaturase domain-containing protein</fullName>
    </recommendedName>
</protein>
<evidence type="ECO:0000256" key="13">
    <source>
        <dbReference type="RuleBase" id="RU000581"/>
    </source>
</evidence>
<accession>A0AAW1R4I9</accession>
<dbReference type="InterPro" id="IPR005804">
    <property type="entry name" value="FA_desaturase_dom"/>
</dbReference>
<dbReference type="EMBL" id="JALJOR010000001">
    <property type="protein sequence ID" value="KAK9828900.1"/>
    <property type="molecule type" value="Genomic_DNA"/>
</dbReference>
<evidence type="ECO:0000256" key="3">
    <source>
        <dbReference type="ARBA" id="ARBA00009295"/>
    </source>
</evidence>
<keyword evidence="9" id="KW-0408">Iron</keyword>
<comment type="caution">
    <text evidence="16">The sequence shown here is derived from an EMBL/GenBank/DDBJ whole genome shotgun (WGS) entry which is preliminary data.</text>
</comment>
<feature type="transmembrane region" description="Helical" evidence="14">
    <location>
        <begin position="212"/>
        <end position="231"/>
    </location>
</feature>
<keyword evidence="4 13" id="KW-0444">Lipid biosynthesis</keyword>
<evidence type="ECO:0000256" key="10">
    <source>
        <dbReference type="ARBA" id="ARBA00023098"/>
    </source>
</evidence>
<keyword evidence="12 13" id="KW-0275">Fatty acid biosynthesis</keyword>
<gene>
    <name evidence="16" type="ORF">WJX72_002660</name>
</gene>
<keyword evidence="8 13" id="KW-0560">Oxidoreductase</keyword>
<evidence type="ECO:0000256" key="12">
    <source>
        <dbReference type="ARBA" id="ARBA00023160"/>
    </source>
</evidence>
<evidence type="ECO:0000256" key="11">
    <source>
        <dbReference type="ARBA" id="ARBA00023136"/>
    </source>
</evidence>
<sequence>MVGLFLIGYFITGCLGITLCYHRLLAHRSFCTPKWLEYTIAYCGALAVQGNPLEWVSVHRWHHTQTDTALDPHSPIEGFWWSHMGWLFAEDIRAVRCGNRDNVKDLSKQRFYRLLDATYTLNVVAHAIAIWWFGGFPALVWGMGVRLTAVYHATWLVNSATHLWGHQPYQTGDLSRNNWWVALIAFGEGWHNNHHAFKFSARHGLLPGQLDATWLLINVLGMLGLAWNIQVPTPAQCEKMRKKLHAA</sequence>
<keyword evidence="11 14" id="KW-0472">Membrane</keyword>
<dbReference type="GO" id="GO:0042761">
    <property type="term" value="P:very long-chain fatty acid biosynthetic process"/>
    <property type="evidence" value="ECO:0007669"/>
    <property type="project" value="TreeGrafter"/>
</dbReference>
<keyword evidence="5 13" id="KW-0812">Transmembrane</keyword>
<dbReference type="Pfam" id="PF00487">
    <property type="entry name" value="FA_desaturase"/>
    <property type="match status" value="1"/>
</dbReference>
<organism evidence="16 17">
    <name type="scientific">[Myrmecia] bisecta</name>
    <dbReference type="NCBI Taxonomy" id="41462"/>
    <lineage>
        <taxon>Eukaryota</taxon>
        <taxon>Viridiplantae</taxon>
        <taxon>Chlorophyta</taxon>
        <taxon>core chlorophytes</taxon>
        <taxon>Trebouxiophyceae</taxon>
        <taxon>Trebouxiales</taxon>
        <taxon>Trebouxiaceae</taxon>
        <taxon>Myrmecia</taxon>
    </lineage>
</organism>
<comment type="pathway">
    <text evidence="2">Lipid metabolism.</text>
</comment>
<evidence type="ECO:0000313" key="16">
    <source>
        <dbReference type="EMBL" id="KAK9828900.1"/>
    </source>
</evidence>
<evidence type="ECO:0000256" key="2">
    <source>
        <dbReference type="ARBA" id="ARBA00005189"/>
    </source>
</evidence>
<feature type="transmembrane region" description="Helical" evidence="14">
    <location>
        <begin position="114"/>
        <end position="134"/>
    </location>
</feature>
<evidence type="ECO:0000256" key="4">
    <source>
        <dbReference type="ARBA" id="ARBA00022516"/>
    </source>
</evidence>
<reference evidence="16 17" key="1">
    <citation type="journal article" date="2024" name="Nat. Commun.">
        <title>Phylogenomics reveals the evolutionary origins of lichenization in chlorophyte algae.</title>
        <authorList>
            <person name="Puginier C."/>
            <person name="Libourel C."/>
            <person name="Otte J."/>
            <person name="Skaloud P."/>
            <person name="Haon M."/>
            <person name="Grisel S."/>
            <person name="Petersen M."/>
            <person name="Berrin J.G."/>
            <person name="Delaux P.M."/>
            <person name="Dal Grande F."/>
            <person name="Keller J."/>
        </authorList>
    </citation>
    <scope>NUCLEOTIDE SEQUENCE [LARGE SCALE GENOMIC DNA]</scope>
    <source>
        <strain evidence="16 17">SAG 2043</strain>
    </source>
</reference>
<feature type="domain" description="Fatty acid desaturase" evidence="15">
    <location>
        <begin position="5"/>
        <end position="197"/>
    </location>
</feature>
<dbReference type="AlphaFoldDB" id="A0AAW1R4I9"/>
<evidence type="ECO:0000256" key="8">
    <source>
        <dbReference type="ARBA" id="ARBA00023002"/>
    </source>
</evidence>
<comment type="domain">
    <text evidence="13">The histidine box domains are involved in binding the catalytic metal ions.</text>
</comment>
<evidence type="ECO:0000313" key="17">
    <source>
        <dbReference type="Proteomes" id="UP001489004"/>
    </source>
</evidence>
<evidence type="ECO:0000256" key="5">
    <source>
        <dbReference type="ARBA" id="ARBA00022692"/>
    </source>
</evidence>
<comment type="subcellular location">
    <subcellularLocation>
        <location evidence="1">Membrane</location>
        <topology evidence="1">Multi-pass membrane protein</topology>
    </subcellularLocation>
</comment>
<dbReference type="PRINTS" id="PR00075">
    <property type="entry name" value="FACDDSATRASE"/>
</dbReference>
<keyword evidence="10" id="KW-0443">Lipid metabolism</keyword>
<keyword evidence="7 14" id="KW-1133">Transmembrane helix</keyword>
<name>A0AAW1R4I9_9CHLO</name>
<dbReference type="GO" id="GO:0005789">
    <property type="term" value="C:endoplasmic reticulum membrane"/>
    <property type="evidence" value="ECO:0007669"/>
    <property type="project" value="TreeGrafter"/>
</dbReference>
<keyword evidence="6" id="KW-0276">Fatty acid metabolism</keyword>
<evidence type="ECO:0000259" key="15">
    <source>
        <dbReference type="Pfam" id="PF00487"/>
    </source>
</evidence>
<comment type="cofactor">
    <cofactor evidence="13">
        <name>Fe(2+)</name>
        <dbReference type="ChEBI" id="CHEBI:29033"/>
    </cofactor>
</comment>
<comment type="similarity">
    <text evidence="3 13">Belongs to the fatty acid desaturase type 1 family.</text>
</comment>
<dbReference type="PANTHER" id="PTHR11351:SF31">
    <property type="entry name" value="DESATURASE 1, ISOFORM A-RELATED"/>
    <property type="match status" value="1"/>
</dbReference>
<evidence type="ECO:0000256" key="7">
    <source>
        <dbReference type="ARBA" id="ARBA00022989"/>
    </source>
</evidence>
<feature type="transmembrane region" description="Helical" evidence="14">
    <location>
        <begin position="6"/>
        <end position="26"/>
    </location>
</feature>
<dbReference type="CDD" id="cd03505">
    <property type="entry name" value="Delta9-FADS-like"/>
    <property type="match status" value="1"/>
</dbReference>
<dbReference type="Proteomes" id="UP001489004">
    <property type="component" value="Unassembled WGS sequence"/>
</dbReference>
<evidence type="ECO:0000256" key="1">
    <source>
        <dbReference type="ARBA" id="ARBA00004141"/>
    </source>
</evidence>
<dbReference type="InterPro" id="IPR015876">
    <property type="entry name" value="Acyl-CoA_DS"/>
</dbReference>
<proteinExistence type="inferred from homology"/>